<evidence type="ECO:0000256" key="1">
    <source>
        <dbReference type="SAM" id="MobiDB-lite"/>
    </source>
</evidence>
<dbReference type="Proteomes" id="UP000694044">
    <property type="component" value="Unassembled WGS sequence"/>
</dbReference>
<reference evidence="2" key="1">
    <citation type="submission" date="2021-02" db="EMBL/GenBank/DDBJ databases">
        <authorList>
            <person name="Palmer J.M."/>
        </authorList>
    </citation>
    <scope>NUCLEOTIDE SEQUENCE</scope>
    <source>
        <strain evidence="2">SCRP734</strain>
    </source>
</reference>
<feature type="region of interest" description="Disordered" evidence="1">
    <location>
        <begin position="1"/>
        <end position="51"/>
    </location>
</feature>
<comment type="caution">
    <text evidence="2">The sequence shown here is derived from an EMBL/GenBank/DDBJ whole genome shotgun (WGS) entry which is preliminary data.</text>
</comment>
<feature type="compositionally biased region" description="Polar residues" evidence="1">
    <location>
        <begin position="84"/>
        <end position="95"/>
    </location>
</feature>
<protein>
    <submittedName>
        <fullName evidence="2">Uncharacterized protein</fullName>
    </submittedName>
</protein>
<organism evidence="2 3">
    <name type="scientific">Phytophthora pseudosyringae</name>
    <dbReference type="NCBI Taxonomy" id="221518"/>
    <lineage>
        <taxon>Eukaryota</taxon>
        <taxon>Sar</taxon>
        <taxon>Stramenopiles</taxon>
        <taxon>Oomycota</taxon>
        <taxon>Peronosporomycetes</taxon>
        <taxon>Peronosporales</taxon>
        <taxon>Peronosporaceae</taxon>
        <taxon>Phytophthora</taxon>
    </lineage>
</organism>
<accession>A0A8T1WL22</accession>
<dbReference type="AlphaFoldDB" id="A0A8T1WL22"/>
<proteinExistence type="predicted"/>
<feature type="compositionally biased region" description="Low complexity" evidence="1">
    <location>
        <begin position="30"/>
        <end position="51"/>
    </location>
</feature>
<gene>
    <name evidence="2" type="ORF">PHYPSEUDO_012460</name>
</gene>
<sequence length="239" mass="24902">MISNWAGDGGRSRYRRDNLIPTSSPSVRIPDIPDSAPSGISSSLGSPVPQSATESAAAALSLLSSAPSVQSTQLPLAIQPPSSPFQALSSVSVSMTHSAQLAAASAAPAKTSSTQKTVQVKSKKLTPSPFRRSSRAASRDASAIGRIQLDNLEAPDFDVLGSAGGEVQVVDAKPTPQPNSATSTAELSPSEDSSDSEANIPLSSRRKQPLSDAQKSRLLHDLFQSSDESEARRMMPPLL</sequence>
<keyword evidence="3" id="KW-1185">Reference proteome</keyword>
<feature type="compositionally biased region" description="Low complexity" evidence="1">
    <location>
        <begin position="96"/>
        <end position="117"/>
    </location>
</feature>
<name>A0A8T1WL22_9STRA</name>
<feature type="compositionally biased region" description="Polar residues" evidence="1">
    <location>
        <begin position="178"/>
        <end position="187"/>
    </location>
</feature>
<evidence type="ECO:0000313" key="3">
    <source>
        <dbReference type="Proteomes" id="UP000694044"/>
    </source>
</evidence>
<feature type="region of interest" description="Disordered" evidence="1">
    <location>
        <begin position="71"/>
        <end position="148"/>
    </location>
</feature>
<feature type="region of interest" description="Disordered" evidence="1">
    <location>
        <begin position="168"/>
        <end position="239"/>
    </location>
</feature>
<dbReference type="EMBL" id="JAGDFM010000006">
    <property type="protein sequence ID" value="KAG7393124.1"/>
    <property type="molecule type" value="Genomic_DNA"/>
</dbReference>
<evidence type="ECO:0000313" key="2">
    <source>
        <dbReference type="EMBL" id="KAG7393124.1"/>
    </source>
</evidence>